<dbReference type="Proteomes" id="UP000229681">
    <property type="component" value="Unassembled WGS sequence"/>
</dbReference>
<dbReference type="EMBL" id="PGTM01000015">
    <property type="protein sequence ID" value="PJF37099.1"/>
    <property type="molecule type" value="Genomic_DNA"/>
</dbReference>
<dbReference type="AlphaFoldDB" id="A0A2M8PHR5"/>
<reference evidence="1 2" key="1">
    <citation type="submission" date="2017-11" db="EMBL/GenBank/DDBJ databases">
        <title>Evolution of Phototrophy in the Chloroflexi Phylum Driven by Horizontal Gene Transfer.</title>
        <authorList>
            <person name="Ward L.M."/>
            <person name="Hemp J."/>
            <person name="Shih P.M."/>
            <person name="Mcglynn S.E."/>
            <person name="Fischer W."/>
        </authorList>
    </citation>
    <scope>NUCLEOTIDE SEQUENCE [LARGE SCALE GENOMIC DNA]</scope>
    <source>
        <strain evidence="1">JP3_13</strain>
    </source>
</reference>
<protein>
    <submittedName>
        <fullName evidence="1">DUF951 domain-containing protein</fullName>
    </submittedName>
</protein>
<gene>
    <name evidence="1" type="ORF">CUN49_02100</name>
</gene>
<dbReference type="PANTHER" id="PTHR38455:SF1">
    <property type="entry name" value="DUF951 DOMAIN-CONTAINING PROTEIN"/>
    <property type="match status" value="1"/>
</dbReference>
<dbReference type="PANTHER" id="PTHR38455">
    <property type="entry name" value="HYPOTHETICAL CYTOSOLIC PROTEIN"/>
    <property type="match status" value="1"/>
</dbReference>
<dbReference type="Pfam" id="PF06107">
    <property type="entry name" value="DUF951"/>
    <property type="match status" value="1"/>
</dbReference>
<dbReference type="PIRSF" id="PIRSF037263">
    <property type="entry name" value="DUF951_bac"/>
    <property type="match status" value="1"/>
</dbReference>
<evidence type="ECO:0000313" key="1">
    <source>
        <dbReference type="EMBL" id="PJF37099.1"/>
    </source>
</evidence>
<accession>A0A2M8PHR5</accession>
<evidence type="ECO:0000313" key="2">
    <source>
        <dbReference type="Proteomes" id="UP000229681"/>
    </source>
</evidence>
<name>A0A2M8PHR5_9CHLR</name>
<sequence length="72" mass="8161">MPSDVRVGDVVQMRKAHPCGSDQWRVYRIGADIGIQCLGCGRRVLLVRRQFERAVKKWLHRATASELPSDQG</sequence>
<dbReference type="InterPro" id="IPR009296">
    <property type="entry name" value="DUF951"/>
</dbReference>
<comment type="caution">
    <text evidence="1">The sequence shown here is derived from an EMBL/GenBank/DDBJ whole genome shotgun (WGS) entry which is preliminary data.</text>
</comment>
<proteinExistence type="predicted"/>
<organism evidence="1 2">
    <name type="scientific">Candidatus Thermofonsia Clade 1 bacterium</name>
    <dbReference type="NCBI Taxonomy" id="2364210"/>
    <lineage>
        <taxon>Bacteria</taxon>
        <taxon>Bacillati</taxon>
        <taxon>Chloroflexota</taxon>
        <taxon>Candidatus Thermofontia</taxon>
        <taxon>Candidatus Thermofonsia Clade 1</taxon>
    </lineage>
</organism>